<evidence type="ECO:0000313" key="5">
    <source>
        <dbReference type="Proteomes" id="UP000437017"/>
    </source>
</evidence>
<dbReference type="GO" id="GO:0005524">
    <property type="term" value="F:ATP binding"/>
    <property type="evidence" value="ECO:0007669"/>
    <property type="project" value="UniProtKB-KW"/>
</dbReference>
<comment type="caution">
    <text evidence="4">The sequence shown here is derived from an EMBL/GenBank/DDBJ whole genome shotgun (WGS) entry which is preliminary data.</text>
</comment>
<dbReference type="EMBL" id="SGJD01003913">
    <property type="protein sequence ID" value="KAB0392344.1"/>
    <property type="molecule type" value="Genomic_DNA"/>
</dbReference>
<keyword evidence="1" id="KW-0547">Nucleotide-binding</keyword>
<evidence type="ECO:0000256" key="3">
    <source>
        <dbReference type="SAM" id="MobiDB-lite"/>
    </source>
</evidence>
<feature type="region of interest" description="Disordered" evidence="3">
    <location>
        <begin position="1"/>
        <end position="27"/>
    </location>
</feature>
<dbReference type="Proteomes" id="UP000437017">
    <property type="component" value="Unassembled WGS sequence"/>
</dbReference>
<feature type="compositionally biased region" description="Basic and acidic residues" evidence="3">
    <location>
        <begin position="652"/>
        <end position="661"/>
    </location>
</feature>
<evidence type="ECO:0000256" key="1">
    <source>
        <dbReference type="ARBA" id="ARBA00022741"/>
    </source>
</evidence>
<dbReference type="InterPro" id="IPR036961">
    <property type="entry name" value="Kinesin_motor_dom_sf"/>
</dbReference>
<dbReference type="Gene3D" id="3.40.850.10">
    <property type="entry name" value="Kinesin motor domain"/>
    <property type="match status" value="1"/>
</dbReference>
<dbReference type="InterPro" id="IPR027417">
    <property type="entry name" value="P-loop_NTPase"/>
</dbReference>
<keyword evidence="2" id="KW-0067">ATP-binding</keyword>
<proteinExistence type="predicted"/>
<evidence type="ECO:0000256" key="2">
    <source>
        <dbReference type="ARBA" id="ARBA00022840"/>
    </source>
</evidence>
<sequence length="671" mass="73681">MECAEAMSTGAALGRGSSAPSVLTDNPQTRLTVVVEVEQRRRSGKKPPHIHLRGPEETCCPTLLLEGPKSIRLYQRGILESQEQCITFDRVLGSDAPQEAEQELLARVQCMLGSVGQGYSVALLLRGRETEAPRLVPQLLQMLFEALPLRSSDAVLSTLSLVQLSTSGRTRDLLAPGTENLSVLDVAPLGLVVENASEVEVSDSRAASELYLQAAGGEGSACSLLTVTMSCPRPDPPEGPGTQGMWQGALRILQLPGALDCPLLQVLAGKVVGEEVEGSLPWIVSCLLEGNNYSGLLLRLDPQGGLGEDRAQREPEPLGGPRFRKVPELPGSHRLESSLSLLQAALLGAAGRRMKVRQVRPTFWDAVEEARARRAGLKSLRSGLLGDALTDSGLSQLGRALRELQVSKVVKAWSQRSGSWMLKAVKTEAMGLPEPQIQQQAPAQASRKSLKVRLVLGVELEVFSTFGRTASIGPDLHQMHPLREPEEQAQQAPDVALQFFLAQAQRQRLREQHQIWIQEELKHLEQEEEVVAGDQVKGLVAEERWHREWTGLRLQLEALQVERDTAEQDLTALYDLHVQAARAWTCHTLQVFRAWRGLWEEQATAAEHRYRSLLAGILQDTINLATQNQELQAQSQRLQQTRLGAGMLDPGPEEKCGDQESFRGSFLSPHS</sequence>
<dbReference type="AlphaFoldDB" id="A0A643BWQ0"/>
<dbReference type="SUPFAM" id="SSF52540">
    <property type="entry name" value="P-loop containing nucleoside triphosphate hydrolases"/>
    <property type="match status" value="1"/>
</dbReference>
<name>A0A643BWQ0_BALPH</name>
<dbReference type="OrthoDB" id="3176171at2759"/>
<dbReference type="PANTHER" id="PTHR40710">
    <property type="entry name" value="RIKEN CDNA E230025N22 GENE"/>
    <property type="match status" value="1"/>
</dbReference>
<organism evidence="4 5">
    <name type="scientific">Balaenoptera physalus</name>
    <name type="common">Fin whale</name>
    <name type="synonym">Balaena physalus</name>
    <dbReference type="NCBI Taxonomy" id="9770"/>
    <lineage>
        <taxon>Eukaryota</taxon>
        <taxon>Metazoa</taxon>
        <taxon>Chordata</taxon>
        <taxon>Craniata</taxon>
        <taxon>Vertebrata</taxon>
        <taxon>Euteleostomi</taxon>
        <taxon>Mammalia</taxon>
        <taxon>Eutheria</taxon>
        <taxon>Laurasiatheria</taxon>
        <taxon>Artiodactyla</taxon>
        <taxon>Whippomorpha</taxon>
        <taxon>Cetacea</taxon>
        <taxon>Mysticeti</taxon>
        <taxon>Balaenopteridae</taxon>
        <taxon>Balaenoptera</taxon>
    </lineage>
</organism>
<gene>
    <name evidence="4" type="ORF">E2I00_000270</name>
</gene>
<protein>
    <recommendedName>
        <fullName evidence="6">Kinesin motor domain-containing protein</fullName>
    </recommendedName>
</protein>
<feature type="region of interest" description="Disordered" evidence="3">
    <location>
        <begin position="645"/>
        <end position="671"/>
    </location>
</feature>
<evidence type="ECO:0008006" key="6">
    <source>
        <dbReference type="Google" id="ProtNLM"/>
    </source>
</evidence>
<evidence type="ECO:0000313" key="4">
    <source>
        <dbReference type="EMBL" id="KAB0392344.1"/>
    </source>
</evidence>
<dbReference type="PANTHER" id="PTHR40710:SF1">
    <property type="entry name" value="RIKEN CDNA E230025N22 GENE"/>
    <property type="match status" value="1"/>
</dbReference>
<reference evidence="4 5" key="1">
    <citation type="journal article" date="2019" name="PLoS ONE">
        <title>Genomic analyses reveal an absence of contemporary introgressive admixture between fin whales and blue whales, despite known hybrids.</title>
        <authorList>
            <person name="Westbury M.V."/>
            <person name="Petersen B."/>
            <person name="Lorenzen E.D."/>
        </authorList>
    </citation>
    <scope>NUCLEOTIDE SEQUENCE [LARGE SCALE GENOMIC DNA]</scope>
    <source>
        <strain evidence="4">FinWhale-01</strain>
    </source>
</reference>
<accession>A0A643BWQ0</accession>
<keyword evidence="5" id="KW-1185">Reference proteome</keyword>
<feature type="compositionally biased region" description="Polar residues" evidence="3">
    <location>
        <begin position="18"/>
        <end position="27"/>
    </location>
</feature>